<evidence type="ECO:0000256" key="1">
    <source>
        <dbReference type="SAM" id="Phobius"/>
    </source>
</evidence>
<gene>
    <name evidence="2" type="primary">ORF184985</name>
</gene>
<name>A0A0B7BER0_9EUPU</name>
<dbReference type="EMBL" id="HACG01044944">
    <property type="protein sequence ID" value="CEK91809.1"/>
    <property type="molecule type" value="Transcribed_RNA"/>
</dbReference>
<evidence type="ECO:0000313" key="2">
    <source>
        <dbReference type="EMBL" id="CEK91809.1"/>
    </source>
</evidence>
<protein>
    <submittedName>
        <fullName evidence="2">Uncharacterized protein</fullName>
    </submittedName>
</protein>
<feature type="transmembrane region" description="Helical" evidence="1">
    <location>
        <begin position="23"/>
        <end position="48"/>
    </location>
</feature>
<dbReference type="AlphaFoldDB" id="A0A0B7BER0"/>
<reference evidence="2" key="1">
    <citation type="submission" date="2014-12" db="EMBL/GenBank/DDBJ databases">
        <title>Insight into the proteome of Arion vulgaris.</title>
        <authorList>
            <person name="Aradska J."/>
            <person name="Bulat T."/>
            <person name="Smidak R."/>
            <person name="Sarate P."/>
            <person name="Gangsoo J."/>
            <person name="Sialana F."/>
            <person name="Bilban M."/>
            <person name="Lubec G."/>
        </authorList>
    </citation>
    <scope>NUCLEOTIDE SEQUENCE</scope>
    <source>
        <tissue evidence="2">Skin</tissue>
    </source>
</reference>
<feature type="non-terminal residue" evidence="2">
    <location>
        <position position="131"/>
    </location>
</feature>
<keyword evidence="1" id="KW-1133">Transmembrane helix</keyword>
<organism evidence="2">
    <name type="scientific">Arion vulgaris</name>
    <dbReference type="NCBI Taxonomy" id="1028688"/>
    <lineage>
        <taxon>Eukaryota</taxon>
        <taxon>Metazoa</taxon>
        <taxon>Spiralia</taxon>
        <taxon>Lophotrochozoa</taxon>
        <taxon>Mollusca</taxon>
        <taxon>Gastropoda</taxon>
        <taxon>Heterobranchia</taxon>
        <taxon>Euthyneura</taxon>
        <taxon>Panpulmonata</taxon>
        <taxon>Eupulmonata</taxon>
        <taxon>Stylommatophora</taxon>
        <taxon>Helicina</taxon>
        <taxon>Arionoidea</taxon>
        <taxon>Arionidae</taxon>
        <taxon>Arion</taxon>
    </lineage>
</organism>
<sequence>ERKRALDLPLLDFHWFLGGTHTLLAALALVLPLLDFPVVYSAGLLMWVGRSPSCRAGLPLDGAHYDFASVRASSALSPFTFFMPSMSCTHLPGLSPSVTQPGPPPMRWGSQVSPHVVPPLQHPHACSLCPG</sequence>
<keyword evidence="1" id="KW-0472">Membrane</keyword>
<keyword evidence="1" id="KW-0812">Transmembrane</keyword>
<accession>A0A0B7BER0</accession>
<proteinExistence type="predicted"/>
<feature type="non-terminal residue" evidence="2">
    <location>
        <position position="1"/>
    </location>
</feature>